<feature type="transmembrane region" description="Helical" evidence="9">
    <location>
        <begin position="287"/>
        <end position="308"/>
    </location>
</feature>
<dbReference type="Pfam" id="PF21760">
    <property type="entry name" value="SecD_1st"/>
    <property type="match status" value="1"/>
</dbReference>
<dbReference type="GO" id="GO:0006605">
    <property type="term" value="P:protein targeting"/>
    <property type="evidence" value="ECO:0007669"/>
    <property type="project" value="UniProtKB-UniRule"/>
</dbReference>
<sequence length="410" mass="44393">MRKNSFAKLVAIIAVIVGVFFYYVSPLAHSIKQGLDLQGGTHVVLEAVDTPEAQVNEDAVQRVVKIIEKRVNELGLTEPIIQRQGERRIIVELPGIKDPEEAIAVLGKTAMLEFQDEQGNTVLTGTDLKDAKAQIDHANQNMVALEFSDEGGKKFAELTAKNVGKTIAILLDKQMLTNPRVNEPITGGKAVITGSRTIEEAQHLAILLRSGSLPVKVDIVETRTVGPTLGQDSKDKSEFAFTVGIAAIIIFMLAFYRLSGFIANITLMAYVLMLLFSLKMLDATLTLPGIAGIILSVGMAVDANVLIFERFKEEHRAGKTLMAAMDAGFSRAFATILDSNVTTFLAAVVLFFMGTGTIKGFAVTLGLGIVLSMFSAVTFTQYLLKLLIASRVVTNDRFFGAPGVKKNDEV</sequence>
<dbReference type="SUPFAM" id="SSF82866">
    <property type="entry name" value="Multidrug efflux transporter AcrB transmembrane domain"/>
    <property type="match status" value="1"/>
</dbReference>
<feature type="transmembrane region" description="Helical" evidence="9">
    <location>
        <begin position="261"/>
        <end position="281"/>
    </location>
</feature>
<evidence type="ECO:0000313" key="14">
    <source>
        <dbReference type="Proteomes" id="UP001243623"/>
    </source>
</evidence>
<keyword evidence="8 9" id="KW-0472">Membrane</keyword>
<evidence type="ECO:0000256" key="9">
    <source>
        <dbReference type="HAMAP-Rule" id="MF_01463"/>
    </source>
</evidence>
<dbReference type="Gene3D" id="1.20.1640.10">
    <property type="entry name" value="Multidrug efflux transporter AcrB transmembrane domain"/>
    <property type="match status" value="1"/>
</dbReference>
<name>A0A9Y2ETL6_9FIRM</name>
<feature type="transmembrane region" description="Helical" evidence="9">
    <location>
        <begin position="329"/>
        <end position="354"/>
    </location>
</feature>
<dbReference type="NCBIfam" id="TIGR00916">
    <property type="entry name" value="2A0604s01"/>
    <property type="match status" value="1"/>
</dbReference>
<comment type="subcellular location">
    <subcellularLocation>
        <location evidence="1 9">Cell membrane</location>
        <topology evidence="1 9">Multi-pass membrane protein</topology>
    </subcellularLocation>
</comment>
<dbReference type="InterPro" id="IPR022813">
    <property type="entry name" value="SecD/SecF_arch_bac"/>
</dbReference>
<evidence type="ECO:0000259" key="12">
    <source>
        <dbReference type="Pfam" id="PF22599"/>
    </source>
</evidence>
<evidence type="ECO:0000256" key="2">
    <source>
        <dbReference type="ARBA" id="ARBA00022448"/>
    </source>
</evidence>
<dbReference type="InterPro" id="IPR054384">
    <property type="entry name" value="SecDF_P1_head"/>
</dbReference>
<dbReference type="GO" id="GO:0043952">
    <property type="term" value="P:protein transport by the Sec complex"/>
    <property type="evidence" value="ECO:0007669"/>
    <property type="project" value="UniProtKB-UniRule"/>
</dbReference>
<feature type="domain" description="SecDF P1 head subdomain" evidence="12">
    <location>
        <begin position="120"/>
        <end position="215"/>
    </location>
</feature>
<dbReference type="NCBIfam" id="TIGR01129">
    <property type="entry name" value="secD"/>
    <property type="match status" value="1"/>
</dbReference>
<comment type="function">
    <text evidence="9">Part of the Sec protein translocase complex. Interacts with the SecYEG preprotein conducting channel. SecDF uses the proton motive force (PMF) to complete protein translocation after the ATP-dependent function of SecA.</text>
</comment>
<gene>
    <name evidence="9 13" type="primary">secD</name>
    <name evidence="13" type="ORF">P3F81_05655</name>
</gene>
<comment type="similarity">
    <text evidence="9">Belongs to the SecD/SecF family. SecD subfamily.</text>
</comment>
<dbReference type="InterPro" id="IPR048631">
    <property type="entry name" value="SecD_1st"/>
</dbReference>
<evidence type="ECO:0000256" key="4">
    <source>
        <dbReference type="ARBA" id="ARBA00022692"/>
    </source>
</evidence>
<feature type="domain" description="Protein export membrane protein SecD/SecF C-terminal" evidence="10">
    <location>
        <begin position="217"/>
        <end position="387"/>
    </location>
</feature>
<dbReference type="AlphaFoldDB" id="A0A9Y2ETL6"/>
<evidence type="ECO:0000256" key="8">
    <source>
        <dbReference type="ARBA" id="ARBA00023136"/>
    </source>
</evidence>
<keyword evidence="6 9" id="KW-1133">Transmembrane helix</keyword>
<keyword evidence="7 9" id="KW-0811">Translocation</keyword>
<evidence type="ECO:0000256" key="1">
    <source>
        <dbReference type="ARBA" id="ARBA00004651"/>
    </source>
</evidence>
<protein>
    <recommendedName>
        <fullName evidence="9">Protein translocase subunit SecD</fullName>
    </recommendedName>
</protein>
<evidence type="ECO:0000256" key="5">
    <source>
        <dbReference type="ARBA" id="ARBA00022927"/>
    </source>
</evidence>
<evidence type="ECO:0000313" key="13">
    <source>
        <dbReference type="EMBL" id="WIW71776.1"/>
    </source>
</evidence>
<evidence type="ECO:0000256" key="7">
    <source>
        <dbReference type="ARBA" id="ARBA00023010"/>
    </source>
</evidence>
<dbReference type="HAMAP" id="MF_01463_B">
    <property type="entry name" value="SecD_B"/>
    <property type="match status" value="1"/>
</dbReference>
<dbReference type="GO" id="GO:0015450">
    <property type="term" value="F:protein-transporting ATPase activity"/>
    <property type="evidence" value="ECO:0007669"/>
    <property type="project" value="InterPro"/>
</dbReference>
<dbReference type="GO" id="GO:0065002">
    <property type="term" value="P:intracellular protein transmembrane transport"/>
    <property type="evidence" value="ECO:0007669"/>
    <property type="project" value="UniProtKB-UniRule"/>
</dbReference>
<feature type="transmembrane region" description="Helical" evidence="9">
    <location>
        <begin position="7"/>
        <end position="24"/>
    </location>
</feature>
<dbReference type="Proteomes" id="UP001243623">
    <property type="component" value="Chromosome"/>
</dbReference>
<dbReference type="PANTHER" id="PTHR30081:SF1">
    <property type="entry name" value="PROTEIN TRANSLOCASE SUBUNIT SECD"/>
    <property type="match status" value="1"/>
</dbReference>
<evidence type="ECO:0000259" key="10">
    <source>
        <dbReference type="Pfam" id="PF02355"/>
    </source>
</evidence>
<organism evidence="13 14">
    <name type="scientific">Selenobaculum gibii</name>
    <dbReference type="NCBI Taxonomy" id="3054208"/>
    <lineage>
        <taxon>Bacteria</taxon>
        <taxon>Bacillati</taxon>
        <taxon>Bacillota</taxon>
        <taxon>Negativicutes</taxon>
        <taxon>Selenomonadales</taxon>
        <taxon>Selenomonadaceae</taxon>
        <taxon>Selenobaculum</taxon>
    </lineage>
</organism>
<dbReference type="Pfam" id="PF22599">
    <property type="entry name" value="SecDF_P1_head"/>
    <property type="match status" value="1"/>
</dbReference>
<dbReference type="InterPro" id="IPR055344">
    <property type="entry name" value="SecD_SecF_C_bact"/>
</dbReference>
<dbReference type="GO" id="GO:0005886">
    <property type="term" value="C:plasma membrane"/>
    <property type="evidence" value="ECO:0007669"/>
    <property type="project" value="UniProtKB-SubCell"/>
</dbReference>
<comment type="subunit">
    <text evidence="9">Forms a complex with SecF. Part of the essential Sec protein translocation apparatus which comprises SecA, SecYEG and auxiliary proteins SecDF. Other proteins may also be involved.</text>
</comment>
<dbReference type="InterPro" id="IPR005791">
    <property type="entry name" value="SecD"/>
</dbReference>
<dbReference type="RefSeq" id="WP_177503192.1">
    <property type="nucleotide sequence ID" value="NZ_CP120678.1"/>
</dbReference>
<dbReference type="KEGG" id="sgbi:P3F81_05655"/>
<dbReference type="InterPro" id="IPR048634">
    <property type="entry name" value="SecD_SecF_C"/>
</dbReference>
<proteinExistence type="inferred from homology"/>
<dbReference type="PANTHER" id="PTHR30081">
    <property type="entry name" value="PROTEIN-EXPORT MEMBRANE PROTEIN SEC"/>
    <property type="match status" value="1"/>
</dbReference>
<feature type="transmembrane region" description="Helical" evidence="9">
    <location>
        <begin position="239"/>
        <end position="256"/>
    </location>
</feature>
<evidence type="ECO:0000259" key="11">
    <source>
        <dbReference type="Pfam" id="PF21760"/>
    </source>
</evidence>
<evidence type="ECO:0000256" key="6">
    <source>
        <dbReference type="ARBA" id="ARBA00022989"/>
    </source>
</evidence>
<keyword evidence="14" id="KW-1185">Reference proteome</keyword>
<dbReference type="Pfam" id="PF02355">
    <property type="entry name" value="SecD_SecF_C"/>
    <property type="match status" value="1"/>
</dbReference>
<keyword evidence="3 9" id="KW-1003">Cell membrane</keyword>
<keyword evidence="5 9" id="KW-0653">Protein transport</keyword>
<keyword evidence="4 9" id="KW-0812">Transmembrane</keyword>
<accession>A0A9Y2ETL6</accession>
<dbReference type="Gene3D" id="3.30.70.3220">
    <property type="match status" value="1"/>
</dbReference>
<keyword evidence="2 9" id="KW-0813">Transport</keyword>
<feature type="domain" description="Protein translocase subunit SecDF P1" evidence="11">
    <location>
        <begin position="60"/>
        <end position="118"/>
    </location>
</feature>
<dbReference type="FunFam" id="1.20.1640.10:FF:000004">
    <property type="entry name" value="Protein translocase subunit SecD"/>
    <property type="match status" value="1"/>
</dbReference>
<reference evidence="13" key="1">
    <citation type="submission" date="2023-03" db="EMBL/GenBank/DDBJ databases">
        <title>Selenobaculum gbiensis gen. nov. sp. nov., a new bacterium isolated from the gut microbiota of IBD patient.</title>
        <authorList>
            <person name="Yeo S."/>
            <person name="Park H."/>
            <person name="Huh C.S."/>
        </authorList>
    </citation>
    <scope>NUCLEOTIDE SEQUENCE</scope>
    <source>
        <strain evidence="13">ICN-92133</strain>
    </source>
</reference>
<dbReference type="EMBL" id="CP120678">
    <property type="protein sequence ID" value="WIW71776.1"/>
    <property type="molecule type" value="Genomic_DNA"/>
</dbReference>
<evidence type="ECO:0000256" key="3">
    <source>
        <dbReference type="ARBA" id="ARBA00022475"/>
    </source>
</evidence>
<feature type="transmembrane region" description="Helical" evidence="9">
    <location>
        <begin position="360"/>
        <end position="384"/>
    </location>
</feature>